<proteinExistence type="inferred from homology"/>
<reference evidence="12" key="1">
    <citation type="submission" date="2012-02" db="EMBL/GenBank/DDBJ databases">
        <title>Genome sequencing of Giardia lamblia Genotypes A2 and B isolates (DH and GS) and comparative analysis with the genomes of Genotypes A1 and E (WB and Pig).</title>
        <authorList>
            <person name="Adam R."/>
            <person name="Dahlstrom E."/>
            <person name="Martens C."/>
            <person name="Bruno D."/>
            <person name="Barbian K."/>
            <person name="Porcella S.F."/>
            <person name="Nash T."/>
        </authorList>
    </citation>
    <scope>NUCLEOTIDE SEQUENCE</scope>
    <source>
        <strain evidence="12">DH</strain>
    </source>
</reference>
<dbReference type="VEuPathDB" id="GiardiaDB:DHA2_153671"/>
<comment type="function">
    <text evidence="10">Broad-specificity nucleoside monophosphate (NMP) kinase that catalyzes the reversible transfer of the terminal phosphate group between nucleoside triphosphates and monophosphates. Has also ATPase activity. Involved in the late cytoplasmic maturation steps of the 40S ribosomal particles, specifically 18S rRNA maturation. While NMP activity is not required for ribosome maturation, ATPase activity is. Associates transiently with small ribosomal subunit protein uS11. ATP hydrolysis breaks the interaction with uS11. May temporarily remove uS11 from the ribosome to enable a conformational change of the ribosomal RNA that is needed for the final maturation step of the small ribosomal subunit. Its NMP activity may have a role in nuclear energy homeostasis.</text>
</comment>
<evidence type="ECO:0000256" key="1">
    <source>
        <dbReference type="ARBA" id="ARBA00000582"/>
    </source>
</evidence>
<feature type="binding site" evidence="10">
    <location>
        <position position="22"/>
    </location>
    <ligand>
        <name>ATP</name>
        <dbReference type="ChEBI" id="CHEBI:30616"/>
    </ligand>
</feature>
<sequence>MGLNRLSASMRILVTGTPGVGKTTLAKRFLELHPDYRYVNVSDLVHSSGLIESYDEVFNSVVPDEERLLDTLEVLIQRNKNILVDHHSCERFPIRWFDIVVLLRLGTEELYDRLVLRGYSSKKILENIEAEIMGVAEDAVADFDQRRVITFTHKTEDDMRHVLARIEERLHQTPRSVRLKGSKTRLCVCRPQRCYAWTWHGSISSFCKAYRNSLRFRSSGGERKK</sequence>
<comment type="catalytic activity">
    <reaction evidence="1 10">
        <text>AMP + ATP = 2 ADP</text>
        <dbReference type="Rhea" id="RHEA:12973"/>
        <dbReference type="ChEBI" id="CHEBI:30616"/>
        <dbReference type="ChEBI" id="CHEBI:456215"/>
        <dbReference type="ChEBI" id="CHEBI:456216"/>
        <dbReference type="EC" id="2.7.4.3"/>
    </reaction>
</comment>
<protein>
    <recommendedName>
        <fullName evidence="10">Adenylate kinase isoenzyme 6 homolog</fullName>
        <shortName evidence="10">AK6</shortName>
        <ecNumber evidence="10">2.7.4.3</ecNumber>
    </recommendedName>
    <alternativeName>
        <fullName evidence="10">Dual activity adenylate kinase/ATPase</fullName>
        <shortName evidence="10">AK/ATPase</shortName>
    </alternativeName>
</protein>
<comment type="caution">
    <text evidence="10">Lacks conserved residue(s) required for the propagation of feature annotation.</text>
</comment>
<comment type="catalytic activity">
    <reaction evidence="10">
        <text>ATP + H2O = ADP + phosphate + H(+)</text>
        <dbReference type="Rhea" id="RHEA:13065"/>
        <dbReference type="ChEBI" id="CHEBI:15377"/>
        <dbReference type="ChEBI" id="CHEBI:15378"/>
        <dbReference type="ChEBI" id="CHEBI:30616"/>
        <dbReference type="ChEBI" id="CHEBI:43474"/>
        <dbReference type="ChEBI" id="CHEBI:456216"/>
    </reaction>
</comment>
<dbReference type="GO" id="GO:0005634">
    <property type="term" value="C:nucleus"/>
    <property type="evidence" value="ECO:0007669"/>
    <property type="project" value="UniProtKB-SubCell"/>
</dbReference>
<dbReference type="InterPro" id="IPR027417">
    <property type="entry name" value="P-loop_NTPase"/>
</dbReference>
<dbReference type="GO" id="GO:0016887">
    <property type="term" value="F:ATP hydrolysis activity"/>
    <property type="evidence" value="ECO:0007669"/>
    <property type="project" value="UniProtKB-UniRule"/>
</dbReference>
<gene>
    <name evidence="11" type="ORF">DHA2_153671</name>
</gene>
<feature type="binding site" evidence="10">
    <location>
        <position position="21"/>
    </location>
    <ligand>
        <name>ATP</name>
        <dbReference type="ChEBI" id="CHEBI:30616"/>
    </ligand>
</feature>
<evidence type="ECO:0000256" key="8">
    <source>
        <dbReference type="ARBA" id="ARBA00022840"/>
    </source>
</evidence>
<organism evidence="11 12">
    <name type="scientific">Giardia intestinalis</name>
    <name type="common">Giardia lamblia</name>
    <dbReference type="NCBI Taxonomy" id="5741"/>
    <lineage>
        <taxon>Eukaryota</taxon>
        <taxon>Metamonada</taxon>
        <taxon>Diplomonadida</taxon>
        <taxon>Hexamitidae</taxon>
        <taxon>Giardiinae</taxon>
        <taxon>Giardia</taxon>
    </lineage>
</organism>
<comment type="caution">
    <text evidence="11">The sequence shown here is derived from an EMBL/GenBank/DDBJ whole genome shotgun (WGS) entry which is preliminary data.</text>
</comment>
<keyword evidence="8 10" id="KW-0067">ATP-binding</keyword>
<evidence type="ECO:0000313" key="11">
    <source>
        <dbReference type="EMBL" id="ESU35744.1"/>
    </source>
</evidence>
<keyword evidence="6 10" id="KW-0547">Nucleotide-binding</keyword>
<feature type="binding site" evidence="10">
    <location>
        <position position="19"/>
    </location>
    <ligand>
        <name>ATP</name>
        <dbReference type="ChEBI" id="CHEBI:30616"/>
    </ligand>
</feature>
<keyword evidence="7 10" id="KW-0418">Kinase</keyword>
<dbReference type="EC" id="2.7.4.3" evidence="10"/>
<evidence type="ECO:0000256" key="6">
    <source>
        <dbReference type="ARBA" id="ARBA00022741"/>
    </source>
</evidence>
<dbReference type="VEuPathDB" id="GiardiaDB:GL50803_0017258"/>
<dbReference type="SUPFAM" id="SSF52540">
    <property type="entry name" value="P-loop containing nucleoside triphosphate hydrolases"/>
    <property type="match status" value="1"/>
</dbReference>
<keyword evidence="2 10" id="KW-0963">Cytoplasm</keyword>
<name>V6TAI5_GIAIN</name>
<evidence type="ECO:0000313" key="12">
    <source>
        <dbReference type="Proteomes" id="UP000018320"/>
    </source>
</evidence>
<evidence type="ECO:0000256" key="3">
    <source>
        <dbReference type="ARBA" id="ARBA00022517"/>
    </source>
</evidence>
<keyword evidence="3 10" id="KW-0690">Ribosome biogenesis</keyword>
<dbReference type="Proteomes" id="UP000018320">
    <property type="component" value="Unassembled WGS sequence"/>
</dbReference>
<dbReference type="AlphaFoldDB" id="V6TAI5"/>
<comment type="similarity">
    <text evidence="10">Belongs to the adenylate kinase family. AK6 subfamily.</text>
</comment>
<dbReference type="EMBL" id="AHGT01000069">
    <property type="protein sequence ID" value="ESU35744.1"/>
    <property type="molecule type" value="Genomic_DNA"/>
</dbReference>
<dbReference type="VEuPathDB" id="GiardiaDB:GL50581_2698"/>
<keyword evidence="4 10" id="KW-0698">rRNA processing</keyword>
<dbReference type="VEuPathDB" id="GiardiaDB:QR46_1222"/>
<evidence type="ECO:0000256" key="10">
    <source>
        <dbReference type="HAMAP-Rule" id="MF_03173"/>
    </source>
</evidence>
<dbReference type="Pfam" id="PF13238">
    <property type="entry name" value="AAA_18"/>
    <property type="match status" value="1"/>
</dbReference>
<dbReference type="HAMAP" id="MF_00039">
    <property type="entry name" value="Adenylate_kinase_AK6"/>
    <property type="match status" value="1"/>
</dbReference>
<feature type="region of interest" description="LID" evidence="10">
    <location>
        <begin position="116"/>
        <end position="126"/>
    </location>
</feature>
<feature type="binding site" evidence="10">
    <location>
        <position position="23"/>
    </location>
    <ligand>
        <name>ATP</name>
        <dbReference type="ChEBI" id="CHEBI:30616"/>
    </ligand>
</feature>
<dbReference type="PANTHER" id="PTHR12595:SF0">
    <property type="entry name" value="ADENYLATE KINASE ISOENZYME 6"/>
    <property type="match status" value="1"/>
</dbReference>
<evidence type="ECO:0000256" key="2">
    <source>
        <dbReference type="ARBA" id="ARBA00022490"/>
    </source>
</evidence>
<dbReference type="Gene3D" id="3.40.50.300">
    <property type="entry name" value="P-loop containing nucleotide triphosphate hydrolases"/>
    <property type="match status" value="1"/>
</dbReference>
<accession>V6TAI5</accession>
<comment type="subcellular location">
    <subcellularLocation>
        <location evidence="10">Cytoplasm</location>
    </subcellularLocation>
    <subcellularLocation>
        <location evidence="10">Nucleus</location>
    </subcellularLocation>
</comment>
<dbReference type="GO" id="GO:0042274">
    <property type="term" value="P:ribosomal small subunit biogenesis"/>
    <property type="evidence" value="ECO:0007669"/>
    <property type="project" value="UniProtKB-UniRule"/>
</dbReference>
<evidence type="ECO:0000256" key="9">
    <source>
        <dbReference type="ARBA" id="ARBA00023242"/>
    </source>
</evidence>
<feature type="region of interest" description="NMPbind" evidence="10">
    <location>
        <begin position="40"/>
        <end position="63"/>
    </location>
</feature>
<keyword evidence="5 10" id="KW-0808">Transferase</keyword>
<reference evidence="11 12" key="2">
    <citation type="journal article" date="2013" name="Genome Biol. Evol.">
        <title>Genome sequencing of Giardia lamblia genotypes A2 and B isolates (DH and GS) and comparative analysis with the genomes of genotypes A1 and E (WB and Pig).</title>
        <authorList>
            <person name="Adam R.D."/>
            <person name="Dahlstrom E.W."/>
            <person name="Martens C.A."/>
            <person name="Bruno D.P."/>
            <person name="Barbian K.D."/>
            <person name="Ricklefs S.M."/>
            <person name="Hernandez M.M."/>
            <person name="Narla N.P."/>
            <person name="Patel R.B."/>
            <person name="Porcella S.F."/>
            <person name="Nash T.E."/>
        </authorList>
    </citation>
    <scope>NUCLEOTIDE SEQUENCE [LARGE SCALE GENOMIC DNA]</scope>
    <source>
        <strain evidence="11 12">DH</strain>
    </source>
</reference>
<dbReference type="GO" id="GO:0006364">
    <property type="term" value="P:rRNA processing"/>
    <property type="evidence" value="ECO:0007669"/>
    <property type="project" value="UniProtKB-KW"/>
</dbReference>
<dbReference type="InterPro" id="IPR020618">
    <property type="entry name" value="Adenyl_kinase_AK6"/>
</dbReference>
<dbReference type="PANTHER" id="PTHR12595">
    <property type="entry name" value="POS9-ACTIVATING FACTOR FAP7-RELATED"/>
    <property type="match status" value="1"/>
</dbReference>
<comment type="subunit">
    <text evidence="10">Interacts with small ribosomal subunit protein uS11. Not a structural component of 43S pre-ribosomes, but transiently interacts with them by binding to uS11.</text>
</comment>
<dbReference type="GO" id="GO:0005524">
    <property type="term" value="F:ATP binding"/>
    <property type="evidence" value="ECO:0007669"/>
    <property type="project" value="UniProtKB-KW"/>
</dbReference>
<dbReference type="GO" id="GO:0005737">
    <property type="term" value="C:cytoplasm"/>
    <property type="evidence" value="ECO:0007669"/>
    <property type="project" value="UniProtKB-SubCell"/>
</dbReference>
<dbReference type="GO" id="GO:0004017">
    <property type="term" value="F:AMP kinase activity"/>
    <property type="evidence" value="ECO:0007669"/>
    <property type="project" value="UniProtKB-UniRule"/>
</dbReference>
<keyword evidence="9 10" id="KW-0539">Nucleus</keyword>
<feature type="binding site" evidence="10">
    <location>
        <position position="117"/>
    </location>
    <ligand>
        <name>ATP</name>
        <dbReference type="ChEBI" id="CHEBI:30616"/>
    </ligand>
</feature>
<evidence type="ECO:0000256" key="7">
    <source>
        <dbReference type="ARBA" id="ARBA00022777"/>
    </source>
</evidence>
<evidence type="ECO:0000256" key="5">
    <source>
        <dbReference type="ARBA" id="ARBA00022679"/>
    </source>
</evidence>
<evidence type="ECO:0000256" key="4">
    <source>
        <dbReference type="ARBA" id="ARBA00022552"/>
    </source>
</evidence>
<dbReference type="FunFam" id="3.40.50.300:FF:000372">
    <property type="entry name" value="Adenylate kinase isoenzyme 6 homolog"/>
    <property type="match status" value="1"/>
</dbReference>
<feature type="binding site" evidence="10">
    <location>
        <position position="24"/>
    </location>
    <ligand>
        <name>ATP</name>
        <dbReference type="ChEBI" id="CHEBI:30616"/>
    </ligand>
</feature>